<organism evidence="1">
    <name type="scientific">Anguilla anguilla</name>
    <name type="common">European freshwater eel</name>
    <name type="synonym">Muraena anguilla</name>
    <dbReference type="NCBI Taxonomy" id="7936"/>
    <lineage>
        <taxon>Eukaryota</taxon>
        <taxon>Metazoa</taxon>
        <taxon>Chordata</taxon>
        <taxon>Craniata</taxon>
        <taxon>Vertebrata</taxon>
        <taxon>Euteleostomi</taxon>
        <taxon>Actinopterygii</taxon>
        <taxon>Neopterygii</taxon>
        <taxon>Teleostei</taxon>
        <taxon>Anguilliformes</taxon>
        <taxon>Anguillidae</taxon>
        <taxon>Anguilla</taxon>
    </lineage>
</organism>
<protein>
    <submittedName>
        <fullName evidence="1">Uncharacterized protein</fullName>
    </submittedName>
</protein>
<accession>A0A0E9PEF8</accession>
<dbReference type="AlphaFoldDB" id="A0A0E9PEF8"/>
<reference evidence="1" key="1">
    <citation type="submission" date="2014-11" db="EMBL/GenBank/DDBJ databases">
        <authorList>
            <person name="Amaro Gonzalez C."/>
        </authorList>
    </citation>
    <scope>NUCLEOTIDE SEQUENCE</scope>
</reference>
<evidence type="ECO:0000313" key="1">
    <source>
        <dbReference type="EMBL" id="JAH03011.1"/>
    </source>
</evidence>
<proteinExistence type="predicted"/>
<sequence>MGDFDVITDMRPGHDCLHFFWQIFTFLFSF</sequence>
<name>A0A0E9PEF8_ANGAN</name>
<reference evidence="1" key="2">
    <citation type="journal article" date="2015" name="Fish Shellfish Immunol.">
        <title>Early steps in the European eel (Anguilla anguilla)-Vibrio vulnificus interaction in the gills: Role of the RtxA13 toxin.</title>
        <authorList>
            <person name="Callol A."/>
            <person name="Pajuelo D."/>
            <person name="Ebbesson L."/>
            <person name="Teles M."/>
            <person name="MacKenzie S."/>
            <person name="Amaro C."/>
        </authorList>
    </citation>
    <scope>NUCLEOTIDE SEQUENCE</scope>
</reference>
<dbReference type="EMBL" id="GBXM01105566">
    <property type="protein sequence ID" value="JAH03011.1"/>
    <property type="molecule type" value="Transcribed_RNA"/>
</dbReference>